<dbReference type="Proteomes" id="UP000823388">
    <property type="component" value="Chromosome 5N"/>
</dbReference>
<comment type="caution">
    <text evidence="2">The sequence shown here is derived from an EMBL/GenBank/DDBJ whole genome shotgun (WGS) entry which is preliminary data.</text>
</comment>
<dbReference type="PANTHER" id="PTHR33074:SF93">
    <property type="entry name" value="DUF1618 DOMAIN-CONTAINING PROTEIN"/>
    <property type="match status" value="1"/>
</dbReference>
<protein>
    <recommendedName>
        <fullName evidence="1">DUF1618 domain-containing protein</fullName>
    </recommendedName>
</protein>
<feature type="domain" description="DUF1618" evidence="1">
    <location>
        <begin position="233"/>
        <end position="363"/>
    </location>
</feature>
<sequence>MADAIPRSPTKPELFADCVFLFRSGRVHYYDDADAAAAAVADDTTAVAVDTSTNESGYISFTLRPPWKVSYLDLHWPYGIPESPNLVLLRIASARMNHRFGAPDLFVYTFGPSSPPPSVRRLPACTEMTQDLACGRMFLKVDTNLGILCRGGDPNNYVVADLVVSWKERSFPDEHDFTTNPPEMFAALCTFSSKKGHWTTKEMLAPQPHGQGQFPYLWYCDRVVPFAGRFLCWVDFYSGIVFCDFSDEDSPVLHCTPVPGNQKISDKRLIERYCPESFRNVSVSQGMIRFVNIDNDWQDLQTSDRAITVWNLMMTGNCWSWEIQHKINLDDLWADCGHKDLDLPAPLMPELPVLSKNDLDVLCCVLREDRFSGRTWIIHVDLKQLSFVICVLHNNEQIVCQRDAIDNKEHNNFLPLVPWLRCDIPRYLNQPQGN</sequence>
<gene>
    <name evidence="2" type="ORF">PVAP13_5NG382400</name>
</gene>
<evidence type="ECO:0000313" key="3">
    <source>
        <dbReference type="Proteomes" id="UP000823388"/>
    </source>
</evidence>
<evidence type="ECO:0000259" key="1">
    <source>
        <dbReference type="Pfam" id="PF07762"/>
    </source>
</evidence>
<accession>A0A8T0RUC3</accession>
<organism evidence="2 3">
    <name type="scientific">Panicum virgatum</name>
    <name type="common">Blackwell switchgrass</name>
    <dbReference type="NCBI Taxonomy" id="38727"/>
    <lineage>
        <taxon>Eukaryota</taxon>
        <taxon>Viridiplantae</taxon>
        <taxon>Streptophyta</taxon>
        <taxon>Embryophyta</taxon>
        <taxon>Tracheophyta</taxon>
        <taxon>Spermatophyta</taxon>
        <taxon>Magnoliopsida</taxon>
        <taxon>Liliopsida</taxon>
        <taxon>Poales</taxon>
        <taxon>Poaceae</taxon>
        <taxon>PACMAD clade</taxon>
        <taxon>Panicoideae</taxon>
        <taxon>Panicodae</taxon>
        <taxon>Paniceae</taxon>
        <taxon>Panicinae</taxon>
        <taxon>Panicum</taxon>
        <taxon>Panicum sect. Hiantes</taxon>
    </lineage>
</organism>
<evidence type="ECO:0000313" key="2">
    <source>
        <dbReference type="EMBL" id="KAG2590102.1"/>
    </source>
</evidence>
<keyword evidence="3" id="KW-1185">Reference proteome</keyword>
<dbReference type="Pfam" id="PF07762">
    <property type="entry name" value="DUF1618"/>
    <property type="match status" value="1"/>
</dbReference>
<dbReference type="EMBL" id="CM029046">
    <property type="protein sequence ID" value="KAG2590102.1"/>
    <property type="molecule type" value="Genomic_DNA"/>
</dbReference>
<dbReference type="PANTHER" id="PTHR33074">
    <property type="entry name" value="EXPRESSED PROTEIN-RELATED"/>
    <property type="match status" value="1"/>
</dbReference>
<proteinExistence type="predicted"/>
<name>A0A8T0RUC3_PANVG</name>
<dbReference type="InterPro" id="IPR011676">
    <property type="entry name" value="DUF1618"/>
</dbReference>
<reference evidence="2" key="1">
    <citation type="submission" date="2020-05" db="EMBL/GenBank/DDBJ databases">
        <title>WGS assembly of Panicum virgatum.</title>
        <authorList>
            <person name="Lovell J.T."/>
            <person name="Jenkins J."/>
            <person name="Shu S."/>
            <person name="Juenger T.E."/>
            <person name="Schmutz J."/>
        </authorList>
    </citation>
    <scope>NUCLEOTIDE SEQUENCE</scope>
    <source>
        <strain evidence="2">AP13</strain>
    </source>
</reference>
<dbReference type="AlphaFoldDB" id="A0A8T0RUC3"/>